<protein>
    <recommendedName>
        <fullName evidence="1">Fibronectin type-III domain-containing protein</fullName>
    </recommendedName>
</protein>
<gene>
    <name evidence="2" type="ORF">FYJ85_13730</name>
</gene>
<dbReference type="InterPro" id="IPR036116">
    <property type="entry name" value="FN3_sf"/>
</dbReference>
<organism evidence="2 3">
    <name type="scientific">Victivallis lenta</name>
    <dbReference type="NCBI Taxonomy" id="2606640"/>
    <lineage>
        <taxon>Bacteria</taxon>
        <taxon>Pseudomonadati</taxon>
        <taxon>Lentisphaerota</taxon>
        <taxon>Lentisphaeria</taxon>
        <taxon>Victivallales</taxon>
        <taxon>Victivallaceae</taxon>
        <taxon>Victivallis</taxon>
    </lineage>
</organism>
<dbReference type="PROSITE" id="PS50853">
    <property type="entry name" value="FN3"/>
    <property type="match status" value="2"/>
</dbReference>
<dbReference type="PANTHER" id="PTHR47135">
    <property type="entry name" value="FIBRONECTIN TYPE III DOMAIN-CONTAINING PROTEIN 7"/>
    <property type="match status" value="1"/>
</dbReference>
<dbReference type="EMBL" id="VUNS01000015">
    <property type="protein sequence ID" value="MST98099.1"/>
    <property type="molecule type" value="Genomic_DNA"/>
</dbReference>
<dbReference type="PANTHER" id="PTHR47135:SF1">
    <property type="entry name" value="FIBRONECTIN TYPE III DOMAIN-CONTAINING PROTEIN 7"/>
    <property type="match status" value="1"/>
</dbReference>
<reference evidence="2 3" key="1">
    <citation type="submission" date="2019-08" db="EMBL/GenBank/DDBJ databases">
        <title>In-depth cultivation of the pig gut microbiome towards novel bacterial diversity and tailored functional studies.</title>
        <authorList>
            <person name="Wylensek D."/>
            <person name="Hitch T.C.A."/>
            <person name="Clavel T."/>
        </authorList>
    </citation>
    <scope>NUCLEOTIDE SEQUENCE [LARGE SCALE GENOMIC DNA]</scope>
    <source>
        <strain evidence="2 3">BBE-744-WT-12</strain>
    </source>
</reference>
<dbReference type="RefSeq" id="WP_154419246.1">
    <property type="nucleotide sequence ID" value="NZ_VUNS01000015.1"/>
</dbReference>
<feature type="domain" description="Fibronectin type-III" evidence="1">
    <location>
        <begin position="816"/>
        <end position="906"/>
    </location>
</feature>
<keyword evidence="3" id="KW-1185">Reference proteome</keyword>
<dbReference type="CDD" id="cd00063">
    <property type="entry name" value="FN3"/>
    <property type="match status" value="2"/>
</dbReference>
<dbReference type="SMART" id="SM00060">
    <property type="entry name" value="FN3"/>
    <property type="match status" value="4"/>
</dbReference>
<dbReference type="SUPFAM" id="SSF49265">
    <property type="entry name" value="Fibronectin type III"/>
    <property type="match status" value="3"/>
</dbReference>
<proteinExistence type="predicted"/>
<dbReference type="InterPro" id="IPR003961">
    <property type="entry name" value="FN3_dom"/>
</dbReference>
<sequence length="975" mass="105440">MQLGSLIFNSKDKFTFQWTAAAGAASYRFSLIDERGSVVKSGVVTGETHTETIHNQDFCTWQVEALDAAGNVIASERSPEIWFGGEGKEWYEISALSPNLICMVMTQDFHNDSAPLNYYLAHPDKYTRPIVSFRCSDPWPNLALDDTLLLMDGELYVKNGSRYDFYGTLMQSENISPRMSADSSGLFSLNTTVYRYSGGRAVRLFTLPSSGGWPEIYFLNSQIAVTDSGVWRIAGTEPELAGTFDFPLPDAGELTISGKYAVSYGYEGDSMISYRIDSRGNVSRLPDVPLSLPSGYQASEIDLQGNRVALLASDQEGGNRLSVYEISGDMWKLIHEQAISGFDLTLFWKDNSTVMLRDQAEDRLSSIRLPADSGAAPMEPDNIDGLAAQVKQYSVTVKWNKSSIRNCTYELLVDGLGSVVTKSNKFTFKNVPVGRYSGSVRVIAPDGNAGEWSESYTVSVADVTAPKLGKVTAAVNGYTGVISWNGSDNVGVEYYEVRCAGQVKTATGTSVEFDHLAVGKYHAEVTAFDAAGNASKTGKVKITVRDATPPERVTGLAVPVVDGKYKATLFWDTGVDNSGKVANYEILLDNGKILKSGKTTLNVSNLSVGEHTYKVRAVDKDKNVGEWSEVQTFTVRDMTAPTSVKARATVNGYTVSFALSGKDNSGSIAGYVVTCGDKKTQTTTSTAVLSDFGVGKQTAYVVAYDAEGNASRETKVSFTVRDATPPERVTGLAVPVVDGKYKATLSWDTGVDNSGKVANYEILLDNGKILKSGKTTLNVSNLSVGEHTYKVRAVDKDKNVGEWSEVQTFTVRDMTAPGNVSVKAKVEENSLLLSWKTPKDNVGVTGYILKHGANLEHSEFLAADKLAFRIDGIAKGSYQYQLIAVDAEGNESKPKNGKATIKTDLPTAELNQELPDVAQLAGFDSGVQAIAGLVDDPLAFCRALRLDAELKLSAAELLDRAETGRRPAPLFTAAS</sequence>
<evidence type="ECO:0000313" key="3">
    <source>
        <dbReference type="Proteomes" id="UP000435649"/>
    </source>
</evidence>
<comment type="caution">
    <text evidence="2">The sequence shown here is derived from an EMBL/GenBank/DDBJ whole genome shotgun (WGS) entry which is preliminary data.</text>
</comment>
<feature type="domain" description="Fibronectin type-III" evidence="1">
    <location>
        <begin position="725"/>
        <end position="814"/>
    </location>
</feature>
<dbReference type="AlphaFoldDB" id="A0A844G714"/>
<accession>A0A844G714</accession>
<name>A0A844G714_9BACT</name>
<dbReference type="Gene3D" id="2.60.40.10">
    <property type="entry name" value="Immunoglobulins"/>
    <property type="match status" value="4"/>
</dbReference>
<dbReference type="Proteomes" id="UP000435649">
    <property type="component" value="Unassembled WGS sequence"/>
</dbReference>
<evidence type="ECO:0000259" key="1">
    <source>
        <dbReference type="PROSITE" id="PS50853"/>
    </source>
</evidence>
<dbReference type="InterPro" id="IPR013783">
    <property type="entry name" value="Ig-like_fold"/>
</dbReference>
<evidence type="ECO:0000313" key="2">
    <source>
        <dbReference type="EMBL" id="MST98099.1"/>
    </source>
</evidence>